<dbReference type="InterPro" id="IPR002937">
    <property type="entry name" value="Amino_oxidase"/>
</dbReference>
<dbReference type="Proteomes" id="UP000076078">
    <property type="component" value="Unassembled WGS sequence"/>
</dbReference>
<protein>
    <recommendedName>
        <fullName evidence="1">Amine oxidase domain-containing protein</fullName>
    </recommendedName>
</protein>
<dbReference type="Gene3D" id="1.10.405.20">
    <property type="match status" value="1"/>
</dbReference>
<organism evidence="2 3">
    <name type="scientific">Tieghemostelium lacteum</name>
    <name type="common">Slime mold</name>
    <name type="synonym">Dictyostelium lacteum</name>
    <dbReference type="NCBI Taxonomy" id="361077"/>
    <lineage>
        <taxon>Eukaryota</taxon>
        <taxon>Amoebozoa</taxon>
        <taxon>Evosea</taxon>
        <taxon>Eumycetozoa</taxon>
        <taxon>Dictyostelia</taxon>
        <taxon>Dictyosteliales</taxon>
        <taxon>Raperosteliaceae</taxon>
        <taxon>Tieghemostelium</taxon>
    </lineage>
</organism>
<dbReference type="InterPro" id="IPR036188">
    <property type="entry name" value="FAD/NAD-bd_sf"/>
</dbReference>
<keyword evidence="3" id="KW-1185">Reference proteome</keyword>
<dbReference type="OMA" id="RAWASWN"/>
<dbReference type="InterPro" id="IPR050464">
    <property type="entry name" value="Zeta_carotene_desat/Oxidored"/>
</dbReference>
<gene>
    <name evidence="2" type="ORF">DLAC_07606</name>
</gene>
<accession>A0A151ZD03</accession>
<dbReference type="STRING" id="361077.A0A151ZD03"/>
<sequence>MIESKNEKIAVIGAGVSGMSAAYLLTKGGYQVTVYEKGDYLGGHTNTVEASFENGKVKVPVDTGFIIYTQARYKNLTRLFKELNVESIESSMSFSFSLNNRDIPELTKDQLGQRRSEVEWGSDSLSCIFAQWSNIFKPSYWRMILDLVRFSKEGPKVLENPEYYKHISIKEYVKTNGYSQSFIDYYLVPVMSSLWSTSFKEIDQFPILTLCRFFGNHNMFQLFGRPVWQTVKGGSINYMNKLKIFLEANGSNIKLSTPVSKIQRKNGVIEISDSKGHIETFDRIVIACHPPDIFPMLSDMTAEESNILSQFKYSYHQVYLHSDERLMPKRKQIWSSWNYILDDNSQTEQKVCVTYWMNRLQPWLDKHQTPLYVTLNPVIPIHPDKIHKIINYDHPLYTRDSVHSRERLQQIQGIKNTYYAGAYYGFGFHEDGIISGLVAAQSLDPSLSKIWPIDMTRYNDSLPPNDHLPVQNTSWSTRILQFSAALLIGSSVYYNLPIY</sequence>
<dbReference type="PRINTS" id="PR00419">
    <property type="entry name" value="ADXRDTASE"/>
</dbReference>
<dbReference type="Gene3D" id="3.50.50.60">
    <property type="entry name" value="FAD/NAD(P)-binding domain"/>
    <property type="match status" value="1"/>
</dbReference>
<dbReference type="OrthoDB" id="2019015at2759"/>
<dbReference type="EMBL" id="LODT01000034">
    <property type="protein sequence ID" value="KYQ91811.1"/>
    <property type="molecule type" value="Genomic_DNA"/>
</dbReference>
<dbReference type="SUPFAM" id="SSF51905">
    <property type="entry name" value="FAD/NAD(P)-binding domain"/>
    <property type="match status" value="1"/>
</dbReference>
<reference evidence="2 3" key="1">
    <citation type="submission" date="2015-12" db="EMBL/GenBank/DDBJ databases">
        <title>Dictyostelia acquired genes for synthesis and detection of signals that induce cell-type specialization by lateral gene transfer from prokaryotes.</title>
        <authorList>
            <person name="Gloeckner G."/>
            <person name="Schaap P."/>
        </authorList>
    </citation>
    <scope>NUCLEOTIDE SEQUENCE [LARGE SCALE GENOMIC DNA]</scope>
    <source>
        <strain evidence="2 3">TK</strain>
    </source>
</reference>
<evidence type="ECO:0000259" key="1">
    <source>
        <dbReference type="Pfam" id="PF01593"/>
    </source>
</evidence>
<evidence type="ECO:0000313" key="2">
    <source>
        <dbReference type="EMBL" id="KYQ91811.1"/>
    </source>
</evidence>
<evidence type="ECO:0000313" key="3">
    <source>
        <dbReference type="Proteomes" id="UP000076078"/>
    </source>
</evidence>
<dbReference type="AlphaFoldDB" id="A0A151ZD03"/>
<dbReference type="GO" id="GO:0016491">
    <property type="term" value="F:oxidoreductase activity"/>
    <property type="evidence" value="ECO:0007669"/>
    <property type="project" value="InterPro"/>
</dbReference>
<dbReference type="Gene3D" id="3.30.70.1990">
    <property type="match status" value="1"/>
</dbReference>
<name>A0A151ZD03_TIELA</name>
<comment type="caution">
    <text evidence="2">The sequence shown here is derived from an EMBL/GenBank/DDBJ whole genome shotgun (WGS) entry which is preliminary data.</text>
</comment>
<dbReference type="PANTHER" id="PTHR42923:SF17">
    <property type="entry name" value="AMINE OXIDASE DOMAIN-CONTAINING PROTEIN"/>
    <property type="match status" value="1"/>
</dbReference>
<proteinExistence type="predicted"/>
<dbReference type="InParanoid" id="A0A151ZD03"/>
<dbReference type="PANTHER" id="PTHR42923">
    <property type="entry name" value="PROTOPORPHYRINOGEN OXIDASE"/>
    <property type="match status" value="1"/>
</dbReference>
<feature type="domain" description="Amine oxidase" evidence="1">
    <location>
        <begin position="16"/>
        <end position="294"/>
    </location>
</feature>
<dbReference type="Pfam" id="PF01593">
    <property type="entry name" value="Amino_oxidase"/>
    <property type="match status" value="1"/>
</dbReference>